<gene>
    <name evidence="2" type="ORF">GCM10017567_51350</name>
</gene>
<evidence type="ECO:0000313" key="3">
    <source>
        <dbReference type="Proteomes" id="UP000649955"/>
    </source>
</evidence>
<keyword evidence="1" id="KW-0732">Signal</keyword>
<evidence type="ECO:0008006" key="4">
    <source>
        <dbReference type="Google" id="ProtNLM"/>
    </source>
</evidence>
<name>A0ABQ3KKF5_9PSEU</name>
<comment type="caution">
    <text evidence="2">The sequence shown here is derived from an EMBL/GenBank/DDBJ whole genome shotgun (WGS) entry which is preliminary data.</text>
</comment>
<dbReference type="PROSITE" id="PS51257">
    <property type="entry name" value="PROKAR_LIPOPROTEIN"/>
    <property type="match status" value="1"/>
</dbReference>
<feature type="signal peptide" evidence="1">
    <location>
        <begin position="1"/>
        <end position="25"/>
    </location>
</feature>
<keyword evidence="3" id="KW-1185">Reference proteome</keyword>
<dbReference type="EMBL" id="BNAW01000025">
    <property type="protein sequence ID" value="GHG25795.1"/>
    <property type="molecule type" value="Genomic_DNA"/>
</dbReference>
<proteinExistence type="predicted"/>
<accession>A0ABQ3KKF5</accession>
<feature type="chain" id="PRO_5046180607" description="GerMN domain-containing protein" evidence="1">
    <location>
        <begin position="26"/>
        <end position="161"/>
    </location>
</feature>
<evidence type="ECO:0000313" key="2">
    <source>
        <dbReference type="EMBL" id="GHG25795.1"/>
    </source>
</evidence>
<sequence length="161" mass="16600">MKKLVVLAVLLLVSACGIQPTPVVPAGPAPTLRNPAAEGRGTDLVLYFVFADRVTPVVRPSSGVVGVESALTMLLDGPSPGERENGYTTDLPRLSGTISLSPGPPTTITVPFPLRPLTGAGVNQLVCTAFAALAVQDQYVIDGTVALAGPDERLPNQTCQA</sequence>
<dbReference type="RefSeq" id="WP_229902908.1">
    <property type="nucleotide sequence ID" value="NZ_BNAW01000025.1"/>
</dbReference>
<dbReference type="Proteomes" id="UP000649955">
    <property type="component" value="Unassembled WGS sequence"/>
</dbReference>
<organism evidence="2 3">
    <name type="scientific">Amycolatopsis bullii</name>
    <dbReference type="NCBI Taxonomy" id="941987"/>
    <lineage>
        <taxon>Bacteria</taxon>
        <taxon>Bacillati</taxon>
        <taxon>Actinomycetota</taxon>
        <taxon>Actinomycetes</taxon>
        <taxon>Pseudonocardiales</taxon>
        <taxon>Pseudonocardiaceae</taxon>
        <taxon>Amycolatopsis</taxon>
    </lineage>
</organism>
<evidence type="ECO:0000256" key="1">
    <source>
        <dbReference type="SAM" id="SignalP"/>
    </source>
</evidence>
<protein>
    <recommendedName>
        <fullName evidence="4">GerMN domain-containing protein</fullName>
    </recommendedName>
</protein>
<reference evidence="3" key="1">
    <citation type="journal article" date="2019" name="Int. J. Syst. Evol. Microbiol.">
        <title>The Global Catalogue of Microorganisms (GCM) 10K type strain sequencing project: providing services to taxonomists for standard genome sequencing and annotation.</title>
        <authorList>
            <consortium name="The Broad Institute Genomics Platform"/>
            <consortium name="The Broad Institute Genome Sequencing Center for Infectious Disease"/>
            <person name="Wu L."/>
            <person name="Ma J."/>
        </authorList>
    </citation>
    <scope>NUCLEOTIDE SEQUENCE [LARGE SCALE GENOMIC DNA]</scope>
    <source>
        <strain evidence="3">CGMCC 4.7680</strain>
    </source>
</reference>